<keyword evidence="5" id="KW-0598">Phosphotransferase system</keyword>
<keyword evidence="8" id="KW-0732">Signal</keyword>
<dbReference type="GO" id="GO:0016301">
    <property type="term" value="F:kinase activity"/>
    <property type="evidence" value="ECO:0007669"/>
    <property type="project" value="UniProtKB-KW"/>
</dbReference>
<dbReference type="OrthoDB" id="9808134at2"/>
<evidence type="ECO:0000256" key="3">
    <source>
        <dbReference type="ARBA" id="ARBA00022597"/>
    </source>
</evidence>
<dbReference type="Proteomes" id="UP000235701">
    <property type="component" value="Unassembled WGS sequence"/>
</dbReference>
<organism evidence="10 11">
    <name type="scientific">Aerococcus viridans</name>
    <dbReference type="NCBI Taxonomy" id="1377"/>
    <lineage>
        <taxon>Bacteria</taxon>
        <taxon>Bacillati</taxon>
        <taxon>Bacillota</taxon>
        <taxon>Bacilli</taxon>
        <taxon>Lactobacillales</taxon>
        <taxon>Aerococcaceae</taxon>
        <taxon>Aerococcus</taxon>
    </lineage>
</organism>
<sequence length="107" mass="11865">MKKVLIVCAGGMSSSLVAKKATALFQTAGKAIEVNATSVYAGQKAIEDDQFDLYLVSPQTRMFFDQLAKFANRMHKPIAKIPPQAYVPLPRQTQMLADLIEVHLENR</sequence>
<dbReference type="GO" id="GO:0008982">
    <property type="term" value="F:protein-N(PI)-phosphohistidine-sugar phosphotransferase activity"/>
    <property type="evidence" value="ECO:0007669"/>
    <property type="project" value="InterPro"/>
</dbReference>
<feature type="domain" description="PTS EIIB type-3" evidence="9">
    <location>
        <begin position="1"/>
        <end position="107"/>
    </location>
</feature>
<name>A0A2N6UCF8_9LACT</name>
<dbReference type="InterPro" id="IPR003501">
    <property type="entry name" value="PTS_EIIB_2/3"/>
</dbReference>
<keyword evidence="4" id="KW-0808">Transferase</keyword>
<dbReference type="GO" id="GO:0009401">
    <property type="term" value="P:phosphoenolpyruvate-dependent sugar phosphotransferase system"/>
    <property type="evidence" value="ECO:0007669"/>
    <property type="project" value="UniProtKB-KW"/>
</dbReference>
<keyword evidence="3" id="KW-0762">Sugar transport</keyword>
<feature type="signal peptide" evidence="8">
    <location>
        <begin position="1"/>
        <end position="20"/>
    </location>
</feature>
<keyword evidence="1" id="KW-0813">Transport</keyword>
<dbReference type="InterPro" id="IPR013012">
    <property type="entry name" value="PTS_EIIB_3"/>
</dbReference>
<evidence type="ECO:0000256" key="2">
    <source>
        <dbReference type="ARBA" id="ARBA00022553"/>
    </source>
</evidence>
<proteinExistence type="predicted"/>
<dbReference type="PANTHER" id="PTHR34581">
    <property type="entry name" value="PTS SYSTEM N,N'-DIACETYLCHITOBIOSE-SPECIFIC EIIB COMPONENT"/>
    <property type="match status" value="1"/>
</dbReference>
<evidence type="ECO:0000313" key="10">
    <source>
        <dbReference type="EMBL" id="PMC79271.1"/>
    </source>
</evidence>
<feature type="chain" id="PRO_5039564741" evidence="8">
    <location>
        <begin position="21"/>
        <end position="107"/>
    </location>
</feature>
<dbReference type="InterPro" id="IPR036095">
    <property type="entry name" value="PTS_EIIB-like_sf"/>
</dbReference>
<dbReference type="InterPro" id="IPR051819">
    <property type="entry name" value="PTS_sugar-specific_EIIB"/>
</dbReference>
<dbReference type="RefSeq" id="WP_102199441.1">
    <property type="nucleotide sequence ID" value="NZ_PNHQ01000020.1"/>
</dbReference>
<dbReference type="Pfam" id="PF02302">
    <property type="entry name" value="PTS_IIB"/>
    <property type="match status" value="1"/>
</dbReference>
<evidence type="ECO:0000256" key="1">
    <source>
        <dbReference type="ARBA" id="ARBA00022448"/>
    </source>
</evidence>
<dbReference type="PROSITE" id="PS51100">
    <property type="entry name" value="PTS_EIIB_TYPE_3"/>
    <property type="match status" value="1"/>
</dbReference>
<evidence type="ECO:0000256" key="5">
    <source>
        <dbReference type="ARBA" id="ARBA00022683"/>
    </source>
</evidence>
<keyword evidence="11" id="KW-1185">Reference proteome</keyword>
<dbReference type="AlphaFoldDB" id="A0A2N6UCF8"/>
<dbReference type="PANTHER" id="PTHR34581:SF2">
    <property type="entry name" value="PTS SYSTEM N,N'-DIACETYLCHITOBIOSE-SPECIFIC EIIB COMPONENT"/>
    <property type="match status" value="1"/>
</dbReference>
<dbReference type="Gene3D" id="3.40.50.2300">
    <property type="match status" value="1"/>
</dbReference>
<protein>
    <submittedName>
        <fullName evidence="10">PTS cellobiose transporter subunit IIB</fullName>
    </submittedName>
</protein>
<dbReference type="SUPFAM" id="SSF52794">
    <property type="entry name" value="PTS system IIB component-like"/>
    <property type="match status" value="1"/>
</dbReference>
<dbReference type="NCBIfam" id="NF007155">
    <property type="entry name" value="PRK09590.1"/>
    <property type="match status" value="1"/>
</dbReference>
<evidence type="ECO:0000256" key="4">
    <source>
        <dbReference type="ARBA" id="ARBA00022679"/>
    </source>
</evidence>
<evidence type="ECO:0000256" key="7">
    <source>
        <dbReference type="PROSITE-ProRule" id="PRU00423"/>
    </source>
</evidence>
<evidence type="ECO:0000313" key="11">
    <source>
        <dbReference type="Proteomes" id="UP000235701"/>
    </source>
</evidence>
<keyword evidence="6" id="KW-0418">Kinase</keyword>
<feature type="modified residue" description="Phosphocysteine; by EIIA" evidence="7">
    <location>
        <position position="8"/>
    </location>
</feature>
<dbReference type="EMBL" id="PNHQ01000020">
    <property type="protein sequence ID" value="PMC79271.1"/>
    <property type="molecule type" value="Genomic_DNA"/>
</dbReference>
<evidence type="ECO:0000259" key="9">
    <source>
        <dbReference type="PROSITE" id="PS51100"/>
    </source>
</evidence>
<keyword evidence="2" id="KW-0597">Phosphoprotein</keyword>
<evidence type="ECO:0000256" key="8">
    <source>
        <dbReference type="SAM" id="SignalP"/>
    </source>
</evidence>
<gene>
    <name evidence="10" type="primary">celB</name>
    <name evidence="10" type="ORF">CJ191_07665</name>
</gene>
<accession>A0A2N6UCF8</accession>
<comment type="caution">
    <text evidence="10">The sequence shown here is derived from an EMBL/GenBank/DDBJ whole genome shotgun (WGS) entry which is preliminary data.</text>
</comment>
<evidence type="ECO:0000256" key="6">
    <source>
        <dbReference type="ARBA" id="ARBA00022777"/>
    </source>
</evidence>
<reference evidence="10 11" key="1">
    <citation type="submission" date="2017-09" db="EMBL/GenBank/DDBJ databases">
        <title>Bacterial strain isolated from the female urinary microbiota.</title>
        <authorList>
            <person name="Thomas-White K."/>
            <person name="Kumar N."/>
            <person name="Forster S."/>
            <person name="Putonti C."/>
            <person name="Lawley T."/>
            <person name="Wolfe A.J."/>
        </authorList>
    </citation>
    <scope>NUCLEOTIDE SEQUENCE [LARGE SCALE GENOMIC DNA]</scope>
    <source>
        <strain evidence="10 11">UMB0240</strain>
    </source>
</reference>